<comment type="caution">
    <text evidence="1">The sequence shown here is derived from an EMBL/GenBank/DDBJ whole genome shotgun (WGS) entry which is preliminary data.</text>
</comment>
<dbReference type="RefSeq" id="WP_344650583.1">
    <property type="nucleotide sequence ID" value="NZ_BAAAGX010000016.1"/>
</dbReference>
<gene>
    <name evidence="1" type="ORF">GCM10009539_42160</name>
</gene>
<evidence type="ECO:0000313" key="2">
    <source>
        <dbReference type="Proteomes" id="UP001500967"/>
    </source>
</evidence>
<sequence>MPDTAHLRLYLRPTPAAAPEARRMLAAACAAWSIEDVGAAAAVVVTELVDNAVRHAGTDLIVTMTYRGAYLHLSVTDGSAAPSTIPVGRGASGLRLVDIFASGWGVLPVPDGKSVWATLATH</sequence>
<accession>A0ABP3E7I5</accession>
<reference evidence="2" key="1">
    <citation type="journal article" date="2019" name="Int. J. Syst. Evol. Microbiol.">
        <title>The Global Catalogue of Microorganisms (GCM) 10K type strain sequencing project: providing services to taxonomists for standard genome sequencing and annotation.</title>
        <authorList>
            <consortium name="The Broad Institute Genomics Platform"/>
            <consortium name="The Broad Institute Genome Sequencing Center for Infectious Disease"/>
            <person name="Wu L."/>
            <person name="Ma J."/>
        </authorList>
    </citation>
    <scope>NUCLEOTIDE SEQUENCE [LARGE SCALE GENOMIC DNA]</scope>
    <source>
        <strain evidence="2">JCM 10425</strain>
    </source>
</reference>
<protein>
    <recommendedName>
        <fullName evidence="3">ATP-binding protein</fullName>
    </recommendedName>
</protein>
<name>A0ABP3E7I5_9ACTN</name>
<dbReference type="CDD" id="cd16936">
    <property type="entry name" value="HATPase_RsbW-like"/>
    <property type="match status" value="1"/>
</dbReference>
<dbReference type="PANTHER" id="PTHR35526">
    <property type="entry name" value="ANTI-SIGMA-F FACTOR RSBW-RELATED"/>
    <property type="match status" value="1"/>
</dbReference>
<dbReference type="Proteomes" id="UP001500967">
    <property type="component" value="Unassembled WGS sequence"/>
</dbReference>
<organism evidence="1 2">
    <name type="scientific">Cryptosporangium japonicum</name>
    <dbReference type="NCBI Taxonomy" id="80872"/>
    <lineage>
        <taxon>Bacteria</taxon>
        <taxon>Bacillati</taxon>
        <taxon>Actinomycetota</taxon>
        <taxon>Actinomycetes</taxon>
        <taxon>Cryptosporangiales</taxon>
        <taxon>Cryptosporangiaceae</taxon>
        <taxon>Cryptosporangium</taxon>
    </lineage>
</organism>
<dbReference type="InterPro" id="IPR050267">
    <property type="entry name" value="Anti-sigma-factor_SerPK"/>
</dbReference>
<evidence type="ECO:0008006" key="3">
    <source>
        <dbReference type="Google" id="ProtNLM"/>
    </source>
</evidence>
<dbReference type="InterPro" id="IPR036890">
    <property type="entry name" value="HATPase_C_sf"/>
</dbReference>
<dbReference type="PANTHER" id="PTHR35526:SF3">
    <property type="entry name" value="ANTI-SIGMA-F FACTOR RSBW"/>
    <property type="match status" value="1"/>
</dbReference>
<dbReference type="SUPFAM" id="SSF55874">
    <property type="entry name" value="ATPase domain of HSP90 chaperone/DNA topoisomerase II/histidine kinase"/>
    <property type="match status" value="1"/>
</dbReference>
<keyword evidence="2" id="KW-1185">Reference proteome</keyword>
<evidence type="ECO:0000313" key="1">
    <source>
        <dbReference type="EMBL" id="GAA0252568.1"/>
    </source>
</evidence>
<dbReference type="EMBL" id="BAAAGX010000016">
    <property type="protein sequence ID" value="GAA0252568.1"/>
    <property type="molecule type" value="Genomic_DNA"/>
</dbReference>
<dbReference type="Gene3D" id="3.30.565.10">
    <property type="entry name" value="Histidine kinase-like ATPase, C-terminal domain"/>
    <property type="match status" value="1"/>
</dbReference>
<proteinExistence type="predicted"/>